<accession>A0ABP9USF7</accession>
<dbReference type="Pfam" id="PF12034">
    <property type="entry name" value="YfbK_C"/>
    <property type="match status" value="1"/>
</dbReference>
<dbReference type="SUPFAM" id="SSF48452">
    <property type="entry name" value="TPR-like"/>
    <property type="match status" value="1"/>
</dbReference>
<evidence type="ECO:0000256" key="1">
    <source>
        <dbReference type="SAM" id="Coils"/>
    </source>
</evidence>
<reference evidence="4 5" key="1">
    <citation type="submission" date="2024-02" db="EMBL/GenBank/DDBJ databases">
        <title>Haloferula sargassicola NBRC 104335.</title>
        <authorList>
            <person name="Ichikawa N."/>
            <person name="Katano-Makiyama Y."/>
            <person name="Hidaka K."/>
        </authorList>
    </citation>
    <scope>NUCLEOTIDE SEQUENCE [LARGE SCALE GENOMIC DNA]</scope>
    <source>
        <strain evidence="4 5">NBRC 104335</strain>
    </source>
</reference>
<dbReference type="Pfam" id="PF12450">
    <property type="entry name" value="vWF_A"/>
    <property type="match status" value="1"/>
</dbReference>
<feature type="coiled-coil region" evidence="1">
    <location>
        <begin position="562"/>
        <end position="592"/>
    </location>
</feature>
<dbReference type="SMART" id="SM00327">
    <property type="entry name" value="VWA"/>
    <property type="match status" value="1"/>
</dbReference>
<keyword evidence="2" id="KW-1133">Transmembrane helix</keyword>
<feature type="transmembrane region" description="Helical" evidence="2">
    <location>
        <begin position="101"/>
        <end position="120"/>
    </location>
</feature>
<dbReference type="InterPro" id="IPR021908">
    <property type="entry name" value="YfbK_C"/>
</dbReference>
<evidence type="ECO:0000256" key="2">
    <source>
        <dbReference type="SAM" id="Phobius"/>
    </source>
</evidence>
<evidence type="ECO:0000259" key="3">
    <source>
        <dbReference type="PROSITE" id="PS50234"/>
    </source>
</evidence>
<dbReference type="InterPro" id="IPR011990">
    <property type="entry name" value="TPR-like_helical_dom_sf"/>
</dbReference>
<dbReference type="Proteomes" id="UP001476282">
    <property type="component" value="Unassembled WGS sequence"/>
</dbReference>
<dbReference type="PROSITE" id="PS50234">
    <property type="entry name" value="VWFA"/>
    <property type="match status" value="1"/>
</dbReference>
<keyword evidence="2" id="KW-0812">Transmembrane</keyword>
<keyword evidence="1" id="KW-0175">Coiled coil</keyword>
<evidence type="ECO:0000313" key="5">
    <source>
        <dbReference type="Proteomes" id="UP001476282"/>
    </source>
</evidence>
<feature type="domain" description="VWFA" evidence="3">
    <location>
        <begin position="704"/>
        <end position="878"/>
    </location>
</feature>
<protein>
    <recommendedName>
        <fullName evidence="3">VWFA domain-containing protein</fullName>
    </recommendedName>
</protein>
<sequence length="1042" mass="113901">MSDHDKPLEALGDEALEARVVAWVLGEATDFDAEELQQRCDREPELALFAKRVREVHGLIGESRQPAGEEWRLSEARRRKVTDLLGVDPPQRKTSAPWRKAVLALAACVLAALIASPLFMRKVSVTREAPVIASYSAPASPKPSEPALEQPRVAGRPMVETRSVSRYSTLNDDSAWDEKEISSPSDITLDMKPAPALATPEELPALGQLFRKQEVGKSPAMADVLGRANRADDHVESTPAGMAGGSFGVASDAGLGNPLLEGFQQPDVATYGGYQYSRGLESSPEVIDDLGLAGVELGEQAKDEHDIRKDLYQAQSYYDLGQLEEANQAYEKVLEKDRYNTAARRGMEQVNAAKSSYDRAAYDQTRAELLAEVDKAWQLDLPADKPNQLDEIHDRVVALEDLVEEKRQALTRLTRTETIPYVPNQSGVDDARGAAERYANLEAEKIRLQSQIETLLRSDGDQLMTYASGLNVPENVVRTLYPKYLEARRALNALEVTGLGENHPGYKQQKEIVDQLETQVTEGVTALREVLRTELDTVRKQTRRHKEAAETTGEAGIARKGFDEARREFEEAREALEALQAQQIQIEHESRNKPDPAVAFRVLDLMKETPAGEEPYSTFSLNVSDASFKLAAAAIERGEVPAPESIRPEEFYNAFDYGDPSPATGEPVACAIEQAAHLVFPQRNLLRIGVKTGSEGRLPTSPLNLTVLIDNSGSMERPDRQLGVQQAVASLASLLKAGDTVTLASFARQPRLLADRIDGADAAKLNEAVLQTPSEGGTNLEEALKLGEEFSVRQFSPQAQNRLVLFTDGAANLGDADPESLQKIVENLRQQGIAFDAAGFGADGLNDRLLERLSRDGNGRYTVIDDPAEAGPEFARQLAGAFRPAAENVKVQVKFNPARVGRYKLIGFDEHRLKQEDFRNDAVDAAEMAAEEAGVALYQVEVLPEGSGEVGEVSVRFRDAADGSMVERSWTIPYDPQAPAFDQAPASLRLAGVSAMLAEKLRQAPMAEAIDLEPLRAVLAGVSEDFDKSGRVAQLARMLAAE</sequence>
<keyword evidence="5" id="KW-1185">Reference proteome</keyword>
<dbReference type="EMBL" id="BAABRI010000026">
    <property type="protein sequence ID" value="GAA5484470.1"/>
    <property type="molecule type" value="Genomic_DNA"/>
</dbReference>
<dbReference type="Pfam" id="PF00092">
    <property type="entry name" value="VWA"/>
    <property type="match status" value="1"/>
</dbReference>
<gene>
    <name evidence="4" type="ORF">Hsar01_03714</name>
</gene>
<dbReference type="InterPro" id="IPR002035">
    <property type="entry name" value="VWF_A"/>
</dbReference>
<keyword evidence="2" id="KW-0472">Membrane</keyword>
<comment type="caution">
    <text evidence="4">The sequence shown here is derived from an EMBL/GenBank/DDBJ whole genome shotgun (WGS) entry which is preliminary data.</text>
</comment>
<proteinExistence type="predicted"/>
<dbReference type="SUPFAM" id="SSF53300">
    <property type="entry name" value="vWA-like"/>
    <property type="match status" value="1"/>
</dbReference>
<evidence type="ECO:0000313" key="4">
    <source>
        <dbReference type="EMBL" id="GAA5484470.1"/>
    </source>
</evidence>
<dbReference type="InterPro" id="IPR036465">
    <property type="entry name" value="vWFA_dom_sf"/>
</dbReference>
<dbReference type="RefSeq" id="WP_353568569.1">
    <property type="nucleotide sequence ID" value="NZ_BAABRI010000026.1"/>
</dbReference>
<organism evidence="4 5">
    <name type="scientific">Haloferula sargassicola</name>
    <dbReference type="NCBI Taxonomy" id="490096"/>
    <lineage>
        <taxon>Bacteria</taxon>
        <taxon>Pseudomonadati</taxon>
        <taxon>Verrucomicrobiota</taxon>
        <taxon>Verrucomicrobiia</taxon>
        <taxon>Verrucomicrobiales</taxon>
        <taxon>Verrucomicrobiaceae</taxon>
        <taxon>Haloferula</taxon>
    </lineage>
</organism>
<dbReference type="Gene3D" id="3.40.50.410">
    <property type="entry name" value="von Willebrand factor, type A domain"/>
    <property type="match status" value="1"/>
</dbReference>
<feature type="coiled-coil region" evidence="1">
    <location>
        <begin position="389"/>
        <end position="458"/>
    </location>
</feature>
<dbReference type="InterPro" id="IPR022156">
    <property type="entry name" value="Uncharacterised_YfbK_N"/>
</dbReference>
<dbReference type="Gene3D" id="1.25.40.10">
    <property type="entry name" value="Tetratricopeptide repeat domain"/>
    <property type="match status" value="1"/>
</dbReference>
<name>A0ABP9USF7_9BACT</name>